<organism evidence="2 3">
    <name type="scientific">candidate division WWE3 bacterium CG_4_9_14_3_um_filter_39_7</name>
    <dbReference type="NCBI Taxonomy" id="1975080"/>
    <lineage>
        <taxon>Bacteria</taxon>
        <taxon>Katanobacteria</taxon>
    </lineage>
</organism>
<dbReference type="Pfam" id="PF14267">
    <property type="entry name" value="DUF4357"/>
    <property type="match status" value="1"/>
</dbReference>
<sequence length="289" mass="32622">MALQHKIETFLIEGSPYGLRYHDLSNWIGRIFFTPRTSFSELLKREEMAKPGVYILVGSPEENALPTVYIGEADVLQNRLRSHVQKDFWDEVIVCIAKDDTLDKAGVRYIESKLVVRAQQDKLCDVENSVNPATNYLSEANTAVMDQFIENMIFMLPLVGLRIIRTDIQDKSTQSDNPLLTCDQDGIKATGRDTDEGFIVYKGSTARKIVFDSFSESSKQLRSKLIETSVLVDHPQNNDVLLFEQDYVFSSPSGASGMILGVTSNGRWKWKTPNGTSLKDFQENNLPKI</sequence>
<dbReference type="InterPro" id="IPR025579">
    <property type="entry name" value="DUF4357"/>
</dbReference>
<comment type="caution">
    <text evidence="2">The sequence shown here is derived from an EMBL/GenBank/DDBJ whole genome shotgun (WGS) entry which is preliminary data.</text>
</comment>
<dbReference type="EMBL" id="PFWZ01000027">
    <property type="protein sequence ID" value="PJA41151.1"/>
    <property type="molecule type" value="Genomic_DNA"/>
</dbReference>
<dbReference type="Proteomes" id="UP000231195">
    <property type="component" value="Unassembled WGS sequence"/>
</dbReference>
<evidence type="ECO:0000313" key="2">
    <source>
        <dbReference type="EMBL" id="PJA41151.1"/>
    </source>
</evidence>
<proteinExistence type="predicted"/>
<dbReference type="AlphaFoldDB" id="A0A2M7X561"/>
<name>A0A2M7X561_UNCKA</name>
<accession>A0A2M7X561</accession>
<evidence type="ECO:0000259" key="1">
    <source>
        <dbReference type="Pfam" id="PF14267"/>
    </source>
</evidence>
<gene>
    <name evidence="2" type="ORF">CO179_00485</name>
</gene>
<evidence type="ECO:0000313" key="3">
    <source>
        <dbReference type="Proteomes" id="UP000231195"/>
    </source>
</evidence>
<reference evidence="3" key="1">
    <citation type="submission" date="2017-09" db="EMBL/GenBank/DDBJ databases">
        <title>Depth-based differentiation of microbial function through sediment-hosted aquifers and enrichment of novel symbionts in the deep terrestrial subsurface.</title>
        <authorList>
            <person name="Probst A.J."/>
            <person name="Ladd B."/>
            <person name="Jarett J.K."/>
            <person name="Geller-Mcgrath D.E."/>
            <person name="Sieber C.M.K."/>
            <person name="Emerson J.B."/>
            <person name="Anantharaman K."/>
            <person name="Thomas B.C."/>
            <person name="Malmstrom R."/>
            <person name="Stieglmeier M."/>
            <person name="Klingl A."/>
            <person name="Woyke T."/>
            <person name="Ryan C.M."/>
            <person name="Banfield J.F."/>
        </authorList>
    </citation>
    <scope>NUCLEOTIDE SEQUENCE [LARGE SCALE GENOMIC DNA]</scope>
</reference>
<protein>
    <submittedName>
        <fullName evidence="2">DUF4357 domain-containing protein</fullName>
    </submittedName>
</protein>
<feature type="domain" description="DUF4357" evidence="1">
    <location>
        <begin position="222"/>
        <end position="278"/>
    </location>
</feature>
<dbReference type="CDD" id="cd10447">
    <property type="entry name" value="GIY-YIG_unchar_2"/>
    <property type="match status" value="1"/>
</dbReference>